<dbReference type="AlphaFoldDB" id="A0A545V6I9"/>
<dbReference type="Proteomes" id="UP000315783">
    <property type="component" value="Unassembled WGS sequence"/>
</dbReference>
<name>A0A545V6I9_9HYPO</name>
<evidence type="ECO:0000313" key="2">
    <source>
        <dbReference type="EMBL" id="TQV97318.1"/>
    </source>
</evidence>
<evidence type="ECO:0000256" key="1">
    <source>
        <dbReference type="SAM" id="MobiDB-lite"/>
    </source>
</evidence>
<proteinExistence type="predicted"/>
<accession>A0A545V6I9</accession>
<feature type="region of interest" description="Disordered" evidence="1">
    <location>
        <begin position="134"/>
        <end position="160"/>
    </location>
</feature>
<comment type="caution">
    <text evidence="2">The sequence shown here is derived from an EMBL/GenBank/DDBJ whole genome shotgun (WGS) entry which is preliminary data.</text>
</comment>
<protein>
    <submittedName>
        <fullName evidence="2">Uncharacterized protein</fullName>
    </submittedName>
</protein>
<reference evidence="2 3" key="1">
    <citation type="journal article" date="2019" name="Appl. Microbiol. Biotechnol.">
        <title>Genome sequence of Isaria javanica and comparative genome analysis insights into family S53 peptidase evolution in fungal entomopathogens.</title>
        <authorList>
            <person name="Lin R."/>
            <person name="Zhang X."/>
            <person name="Xin B."/>
            <person name="Zou M."/>
            <person name="Gao Y."/>
            <person name="Qin F."/>
            <person name="Hu Q."/>
            <person name="Xie B."/>
            <person name="Cheng X."/>
        </authorList>
    </citation>
    <scope>NUCLEOTIDE SEQUENCE [LARGE SCALE GENOMIC DNA]</scope>
    <source>
        <strain evidence="2 3">IJ1G</strain>
    </source>
</reference>
<organism evidence="2 3">
    <name type="scientific">Cordyceps javanica</name>
    <dbReference type="NCBI Taxonomy" id="43265"/>
    <lineage>
        <taxon>Eukaryota</taxon>
        <taxon>Fungi</taxon>
        <taxon>Dikarya</taxon>
        <taxon>Ascomycota</taxon>
        <taxon>Pezizomycotina</taxon>
        <taxon>Sordariomycetes</taxon>
        <taxon>Hypocreomycetidae</taxon>
        <taxon>Hypocreales</taxon>
        <taxon>Cordycipitaceae</taxon>
        <taxon>Cordyceps</taxon>
    </lineage>
</organism>
<evidence type="ECO:0000313" key="3">
    <source>
        <dbReference type="Proteomes" id="UP000315783"/>
    </source>
</evidence>
<dbReference type="EMBL" id="SPUK01000005">
    <property type="protein sequence ID" value="TQV97318.1"/>
    <property type="molecule type" value="Genomic_DNA"/>
</dbReference>
<keyword evidence="3" id="KW-1185">Reference proteome</keyword>
<gene>
    <name evidence="2" type="ORF">IF1G_04558</name>
</gene>
<feature type="compositionally biased region" description="Basic residues" evidence="1">
    <location>
        <begin position="147"/>
        <end position="160"/>
    </location>
</feature>
<sequence length="160" mass="18397">MVFQVSTGIMLSQQTGRDWPRKVLQRYPTKKGRLKHADLVELPSVVETYSVRHHIPRMREGWRPSSPSSPTRHLSASKELAKVIVHAATYRWVASNRQKSPMLQRGFKRRGGVRVRHGWELLVILVMPHGDPEWTQGQSWRGGGRGRGTRNLRRAKKHGI</sequence>